<dbReference type="Pfam" id="PF07729">
    <property type="entry name" value="FCD"/>
    <property type="match status" value="1"/>
</dbReference>
<dbReference type="PROSITE" id="PS50949">
    <property type="entry name" value="HTH_GNTR"/>
    <property type="match status" value="1"/>
</dbReference>
<proteinExistence type="predicted"/>
<dbReference type="PRINTS" id="PR00035">
    <property type="entry name" value="HTHGNTR"/>
</dbReference>
<dbReference type="PANTHER" id="PTHR43537">
    <property type="entry name" value="TRANSCRIPTIONAL REGULATOR, GNTR FAMILY"/>
    <property type="match status" value="1"/>
</dbReference>
<dbReference type="SUPFAM" id="SSF48008">
    <property type="entry name" value="GntR ligand-binding domain-like"/>
    <property type="match status" value="1"/>
</dbReference>
<evidence type="ECO:0000313" key="6">
    <source>
        <dbReference type="EMBL" id="XBY45309.1"/>
    </source>
</evidence>
<dbReference type="SUPFAM" id="SSF46785">
    <property type="entry name" value="Winged helix' DNA-binding domain"/>
    <property type="match status" value="1"/>
</dbReference>
<dbReference type="Gene3D" id="1.10.10.10">
    <property type="entry name" value="Winged helix-like DNA-binding domain superfamily/Winged helix DNA-binding domain"/>
    <property type="match status" value="1"/>
</dbReference>
<keyword evidence="3" id="KW-0804">Transcription</keyword>
<dbReference type="SMART" id="SM00345">
    <property type="entry name" value="HTH_GNTR"/>
    <property type="match status" value="1"/>
</dbReference>
<evidence type="ECO:0000256" key="2">
    <source>
        <dbReference type="ARBA" id="ARBA00023125"/>
    </source>
</evidence>
<dbReference type="Pfam" id="PF00392">
    <property type="entry name" value="GntR"/>
    <property type="match status" value="1"/>
</dbReference>
<dbReference type="EMBL" id="CP158568">
    <property type="protein sequence ID" value="XBY45309.1"/>
    <property type="molecule type" value="Genomic_DNA"/>
</dbReference>
<dbReference type="InterPro" id="IPR000524">
    <property type="entry name" value="Tscrpt_reg_HTH_GntR"/>
</dbReference>
<dbReference type="PANTHER" id="PTHR43537:SF49">
    <property type="entry name" value="TRANSCRIPTIONAL REGULATORY PROTEIN"/>
    <property type="match status" value="1"/>
</dbReference>
<dbReference type="RefSeq" id="WP_407050399.1">
    <property type="nucleotide sequence ID" value="NZ_CP158568.1"/>
</dbReference>
<sequence length="239" mass="26394">MAEANEQRQHRAVGKAREITPLPGLPMGKTRAERLRADLAEQILLGRILPGTALDEVTLAGRYNVSRTPVREALRELAAAGLVEHRAHRGAVVSTLTERQLDEMFTVMADLEAICAGYAAIAMTPAERTELETMHAEAGEMVRRGDLAAYTEANDAFHAFVYAASHNTFLAETVLGVRRRVSPFRRAQFRSLGRLAISHREHGLVIDAMLRGDREGAAREMRAHLESSRASLSHINDPR</sequence>
<dbReference type="InterPro" id="IPR036388">
    <property type="entry name" value="WH-like_DNA-bd_sf"/>
</dbReference>
<dbReference type="SMART" id="SM00895">
    <property type="entry name" value="FCD"/>
    <property type="match status" value="1"/>
</dbReference>
<protein>
    <submittedName>
        <fullName evidence="6">GntR family transcriptional regulator</fullName>
    </submittedName>
</protein>
<feature type="region of interest" description="Disordered" evidence="4">
    <location>
        <begin position="1"/>
        <end position="28"/>
    </location>
</feature>
<dbReference type="CDD" id="cd07377">
    <property type="entry name" value="WHTH_GntR"/>
    <property type="match status" value="1"/>
</dbReference>
<dbReference type="KEGG" id="mflg:ABS361_03205"/>
<feature type="domain" description="HTH gntR-type" evidence="5">
    <location>
        <begin position="29"/>
        <end position="96"/>
    </location>
</feature>
<evidence type="ECO:0000256" key="3">
    <source>
        <dbReference type="ARBA" id="ARBA00023163"/>
    </source>
</evidence>
<accession>A0AAU7XCZ9</accession>
<gene>
    <name evidence="6" type="ORF">ABS361_03205</name>
</gene>
<keyword evidence="2" id="KW-0238">DNA-binding</keyword>
<dbReference type="InterPro" id="IPR008920">
    <property type="entry name" value="TF_FadR/GntR_C"/>
</dbReference>
<reference evidence="6" key="1">
    <citation type="submission" date="2024-06" db="EMBL/GenBank/DDBJ databases">
        <title>Methylostella associata gen. nov., sp. nov., a novel Ancalomicrobiaceae-affiliated facultatively methylotrophic bacteria that feed on methanotrophs of the genus Methylococcus.</title>
        <authorList>
            <person name="Saltykova V."/>
            <person name="Danilova O.V."/>
            <person name="Oshkin I.Y."/>
            <person name="Belova S.E."/>
            <person name="Pimenov N.V."/>
            <person name="Dedysh S.N."/>
        </authorList>
    </citation>
    <scope>NUCLEOTIDE SEQUENCE</scope>
    <source>
        <strain evidence="6">S20</strain>
    </source>
</reference>
<dbReference type="Gene3D" id="1.20.120.530">
    <property type="entry name" value="GntR ligand-binding domain-like"/>
    <property type="match status" value="1"/>
</dbReference>
<evidence type="ECO:0000259" key="5">
    <source>
        <dbReference type="PROSITE" id="PS50949"/>
    </source>
</evidence>
<keyword evidence="1" id="KW-0805">Transcription regulation</keyword>
<dbReference type="GO" id="GO:0003700">
    <property type="term" value="F:DNA-binding transcription factor activity"/>
    <property type="evidence" value="ECO:0007669"/>
    <property type="project" value="InterPro"/>
</dbReference>
<evidence type="ECO:0000256" key="4">
    <source>
        <dbReference type="SAM" id="MobiDB-lite"/>
    </source>
</evidence>
<dbReference type="GO" id="GO:0003677">
    <property type="term" value="F:DNA binding"/>
    <property type="evidence" value="ECO:0007669"/>
    <property type="project" value="UniProtKB-KW"/>
</dbReference>
<dbReference type="AlphaFoldDB" id="A0AAU7XCZ9"/>
<evidence type="ECO:0000256" key="1">
    <source>
        <dbReference type="ARBA" id="ARBA00023015"/>
    </source>
</evidence>
<organism evidence="6">
    <name type="scientific">Methyloraptor flagellatus</name>
    <dbReference type="NCBI Taxonomy" id="3162530"/>
    <lineage>
        <taxon>Bacteria</taxon>
        <taxon>Pseudomonadati</taxon>
        <taxon>Pseudomonadota</taxon>
        <taxon>Alphaproteobacteria</taxon>
        <taxon>Hyphomicrobiales</taxon>
        <taxon>Ancalomicrobiaceae</taxon>
        <taxon>Methyloraptor</taxon>
    </lineage>
</organism>
<name>A0AAU7XCZ9_9HYPH</name>
<dbReference type="InterPro" id="IPR036390">
    <property type="entry name" value="WH_DNA-bd_sf"/>
</dbReference>
<dbReference type="InterPro" id="IPR011711">
    <property type="entry name" value="GntR_C"/>
</dbReference>